<feature type="compositionally biased region" description="Acidic residues" evidence="1">
    <location>
        <begin position="20"/>
        <end position="32"/>
    </location>
</feature>
<keyword evidence="2" id="KW-1185">Reference proteome</keyword>
<dbReference type="PANTHER" id="PTHR31751:SF7">
    <property type="entry name" value="THAP-TYPE DOMAIN-CONTAINING PROTEIN"/>
    <property type="match status" value="1"/>
</dbReference>
<name>A0A8B8AVL9_CRAVI</name>
<evidence type="ECO:0000256" key="1">
    <source>
        <dbReference type="SAM" id="MobiDB-lite"/>
    </source>
</evidence>
<sequence>MDIDPCEEQFPFEVQRMEEHDDDGSEDIESLIEEIFGGNDDDEEEEDNISQHDQDEAEDGYTMWGNDSRSRDAAADKDKEEMDILSERRYVVGERELLDLLGRSTCRECGDPIVPSSIVEGEKIAAGIKYKFRCTSGHEGKWISTPFYGGRSAVALLLQLMVLLSGGSWDKFAMGAKFINLAVGSARQFYRMQLQYRVAVEKVFMKHMEGVADKLREIPLSLAVDVRYDTPGFCANKSTAVFMDINSRNIVHVEIGDSRQVGRHSPKMEKNLIERGLNYLVNVSPFVVWEIISDASRNIISLMRTEPFQHLKHSLDIWHKAKKLAFMLGEKAKKAPNKDLLPWIRPVVNHFWYCCSISKGSTEKLLKRWCGILHHITNQHFWPGGRCHHATDPSSDTAPSGKWLCRNSSAFQELRKVVTNREWCGTMQYYVNCRQTWAIEIFFSHTLLNYVPKRVSFTYDSYCIRNMLAIMDHNNHLHRLPELTKSGLPYVDSHFSRKTKQWVAYEKKTKKEYDYIPDLLIACMKETYGNSCATYSRSQQSLDLDSISANLSGVANPGSRQLLVQMKSRKKSSTT</sequence>
<dbReference type="GeneID" id="111104867"/>
<dbReference type="KEGG" id="cvn:111104867"/>
<dbReference type="AlphaFoldDB" id="A0A8B8AVL9"/>
<dbReference type="PANTHER" id="PTHR31751">
    <property type="entry name" value="SI:CH211-108C17.2-RELATED-RELATED"/>
    <property type="match status" value="1"/>
</dbReference>
<accession>A0A8B8AVL9</accession>
<evidence type="ECO:0000313" key="2">
    <source>
        <dbReference type="Proteomes" id="UP000694844"/>
    </source>
</evidence>
<organism evidence="2 3">
    <name type="scientific">Crassostrea virginica</name>
    <name type="common">Eastern oyster</name>
    <dbReference type="NCBI Taxonomy" id="6565"/>
    <lineage>
        <taxon>Eukaryota</taxon>
        <taxon>Metazoa</taxon>
        <taxon>Spiralia</taxon>
        <taxon>Lophotrochozoa</taxon>
        <taxon>Mollusca</taxon>
        <taxon>Bivalvia</taxon>
        <taxon>Autobranchia</taxon>
        <taxon>Pteriomorphia</taxon>
        <taxon>Ostreida</taxon>
        <taxon>Ostreoidea</taxon>
        <taxon>Ostreidae</taxon>
        <taxon>Crassostrea</taxon>
    </lineage>
</organism>
<dbReference type="Proteomes" id="UP000694844">
    <property type="component" value="Chromosome 7"/>
</dbReference>
<dbReference type="OrthoDB" id="6132446at2759"/>
<protein>
    <submittedName>
        <fullName evidence="3">Uncharacterized protein LOC111104867</fullName>
    </submittedName>
</protein>
<reference evidence="3" key="1">
    <citation type="submission" date="2025-08" db="UniProtKB">
        <authorList>
            <consortium name="RefSeq"/>
        </authorList>
    </citation>
    <scope>IDENTIFICATION</scope>
    <source>
        <tissue evidence="3">Whole sample</tissue>
    </source>
</reference>
<feature type="compositionally biased region" description="Basic and acidic residues" evidence="1">
    <location>
        <begin position="68"/>
        <end position="79"/>
    </location>
</feature>
<evidence type="ECO:0000313" key="3">
    <source>
        <dbReference type="RefSeq" id="XP_022294738.1"/>
    </source>
</evidence>
<gene>
    <name evidence="3" type="primary">LOC111104867</name>
</gene>
<proteinExistence type="predicted"/>
<feature type="region of interest" description="Disordered" evidence="1">
    <location>
        <begin position="1"/>
        <end position="79"/>
    </location>
</feature>
<feature type="compositionally biased region" description="Acidic residues" evidence="1">
    <location>
        <begin position="39"/>
        <end position="48"/>
    </location>
</feature>
<dbReference type="RefSeq" id="XP_022294738.1">
    <property type="nucleotide sequence ID" value="XM_022439030.1"/>
</dbReference>